<reference evidence="2 3" key="1">
    <citation type="submission" date="2015-12" db="EMBL/GenBank/DDBJ databases">
        <authorList>
            <person name="Shamseldin A."/>
            <person name="Moawad H."/>
            <person name="Abd El-Rahim W.M."/>
            <person name="Sadowsky M.J."/>
        </authorList>
    </citation>
    <scope>NUCLEOTIDE SEQUENCE [LARGE SCALE GENOMIC DNA]</scope>
    <source>
        <strain evidence="2 3">SM2</strain>
    </source>
</reference>
<proteinExistence type="predicted"/>
<organism evidence="2 3">
    <name type="scientific">Zhongshania aliphaticivorans</name>
    <dbReference type="NCBI Taxonomy" id="1470434"/>
    <lineage>
        <taxon>Bacteria</taxon>
        <taxon>Pseudomonadati</taxon>
        <taxon>Pseudomonadota</taxon>
        <taxon>Gammaproteobacteria</taxon>
        <taxon>Cellvibrionales</taxon>
        <taxon>Spongiibacteraceae</taxon>
        <taxon>Zhongshania</taxon>
    </lineage>
</organism>
<dbReference type="PROSITE" id="PS50532">
    <property type="entry name" value="HTH_IS408"/>
    <property type="match status" value="1"/>
</dbReference>
<dbReference type="AlphaFoldDB" id="A0A127MAC9"/>
<dbReference type="InterPro" id="IPR013324">
    <property type="entry name" value="RNA_pol_sigma_r3/r4-like"/>
</dbReference>
<accession>A0A127MAC9</accession>
<dbReference type="Proteomes" id="UP000074119">
    <property type="component" value="Chromosome"/>
</dbReference>
<evidence type="ECO:0000313" key="2">
    <source>
        <dbReference type="EMBL" id="AMO70166.1"/>
    </source>
</evidence>
<dbReference type="InterPro" id="IPR036388">
    <property type="entry name" value="WH-like_DNA-bd_sf"/>
</dbReference>
<evidence type="ECO:0000259" key="1">
    <source>
        <dbReference type="PROSITE" id="PS50532"/>
    </source>
</evidence>
<gene>
    <name evidence="2" type="ORF">AZF00_18475</name>
</gene>
<dbReference type="STRING" id="1470434.AZF00_18475"/>
<name>A0A127MAC9_9GAMM</name>
<dbReference type="RefSeq" id="WP_062384690.1">
    <property type="nucleotide sequence ID" value="NZ_CP014544.1"/>
</dbReference>
<evidence type="ECO:0000313" key="3">
    <source>
        <dbReference type="Proteomes" id="UP000074119"/>
    </source>
</evidence>
<sequence>MRHIKEILRLKLEAKLSHRQIARSLGIGVGTVSTYGKRASVLGLCWPLPAELSDNDREC</sequence>
<dbReference type="KEGG" id="zal:AZF00_18475"/>
<protein>
    <recommendedName>
        <fullName evidence="1">HTH IS408-type domain-containing protein</fullName>
    </recommendedName>
</protein>
<dbReference type="EMBL" id="CP014544">
    <property type="protein sequence ID" value="AMO70166.1"/>
    <property type="molecule type" value="Genomic_DNA"/>
</dbReference>
<feature type="domain" description="HTH IS408-type" evidence="1">
    <location>
        <begin position="4"/>
        <end position="59"/>
    </location>
</feature>
<dbReference type="SUPFAM" id="SSF88659">
    <property type="entry name" value="Sigma3 and sigma4 domains of RNA polymerase sigma factors"/>
    <property type="match status" value="1"/>
</dbReference>
<dbReference type="Gene3D" id="1.10.10.10">
    <property type="entry name" value="Winged helix-like DNA-binding domain superfamily/Winged helix DNA-binding domain"/>
    <property type="match status" value="1"/>
</dbReference>
<dbReference type="InterPro" id="IPR017895">
    <property type="entry name" value="HTH_IS408/IS1162_type"/>
</dbReference>